<proteinExistence type="inferred from homology"/>
<dbReference type="Gene3D" id="3.40.50.300">
    <property type="entry name" value="P-loop containing nucleotide triphosphate hydrolases"/>
    <property type="match status" value="1"/>
</dbReference>
<dbReference type="FunFam" id="3.40.50.300:FF:001119">
    <property type="entry name" value="Iron-sulfur cluster carrier protein"/>
    <property type="match status" value="1"/>
</dbReference>
<dbReference type="InterPro" id="IPR044304">
    <property type="entry name" value="NUBPL-like"/>
</dbReference>
<evidence type="ECO:0000256" key="5">
    <source>
        <dbReference type="ARBA" id="ARBA00023014"/>
    </source>
</evidence>
<evidence type="ECO:0000313" key="8">
    <source>
        <dbReference type="Proteomes" id="UP000032430"/>
    </source>
</evidence>
<comment type="similarity">
    <text evidence="6">Belongs to the Mrp/NBP35 ATP-binding proteins family.</text>
</comment>
<dbReference type="InterPro" id="IPR033756">
    <property type="entry name" value="YlxH/NBP35"/>
</dbReference>
<name>A0A098G4E9_9GAMM</name>
<reference evidence="8" key="1">
    <citation type="submission" date="2014-09" db="EMBL/GenBank/DDBJ databases">
        <authorList>
            <person name="Gomez-Valero L."/>
        </authorList>
    </citation>
    <scope>NUCLEOTIDE SEQUENCE [LARGE SCALE GENOMIC DNA]</scope>
    <source>
        <strain evidence="8">ATCC700992</strain>
    </source>
</reference>
<dbReference type="GO" id="GO:0016226">
    <property type="term" value="P:iron-sulfur cluster assembly"/>
    <property type="evidence" value="ECO:0007669"/>
    <property type="project" value="InterPro"/>
</dbReference>
<accession>A0A098G4E9</accession>
<dbReference type="GO" id="GO:0046872">
    <property type="term" value="F:metal ion binding"/>
    <property type="evidence" value="ECO:0007669"/>
    <property type="project" value="UniProtKB-KW"/>
</dbReference>
<dbReference type="HAMAP" id="MF_02040">
    <property type="entry name" value="Mrp_NBP35"/>
    <property type="match status" value="1"/>
</dbReference>
<keyword evidence="8" id="KW-1185">Reference proteome</keyword>
<dbReference type="PANTHER" id="PTHR42961">
    <property type="entry name" value="IRON-SULFUR PROTEIN NUBPL"/>
    <property type="match status" value="1"/>
</dbReference>
<dbReference type="SUPFAM" id="SSF52540">
    <property type="entry name" value="P-loop containing nucleoside triphosphate hydrolases"/>
    <property type="match status" value="1"/>
</dbReference>
<dbReference type="PANTHER" id="PTHR42961:SF2">
    <property type="entry name" value="IRON-SULFUR PROTEIN NUBPL"/>
    <property type="match status" value="1"/>
</dbReference>
<keyword evidence="2 6" id="KW-0547">Nucleotide-binding</keyword>
<evidence type="ECO:0000256" key="2">
    <source>
        <dbReference type="ARBA" id="ARBA00022741"/>
    </source>
</evidence>
<dbReference type="Pfam" id="PF10609">
    <property type="entry name" value="ParA"/>
    <property type="match status" value="1"/>
</dbReference>
<dbReference type="KEGG" id="lfa:LFA_1956"/>
<dbReference type="GO" id="GO:0005524">
    <property type="term" value="F:ATP binding"/>
    <property type="evidence" value="ECO:0007669"/>
    <property type="project" value="UniProtKB-UniRule"/>
</dbReference>
<comment type="function">
    <text evidence="6">Binds and transfers iron-sulfur (Fe-S) clusters to target apoproteins. Can hydrolyze ATP.</text>
</comment>
<feature type="binding site" evidence="6">
    <location>
        <begin position="133"/>
        <end position="140"/>
    </location>
    <ligand>
        <name>ATP</name>
        <dbReference type="ChEBI" id="CHEBI:30616"/>
    </ligand>
</feature>
<dbReference type="STRING" id="1212491.LFA_1956"/>
<dbReference type="InterPro" id="IPR027417">
    <property type="entry name" value="P-loop_NTPase"/>
</dbReference>
<dbReference type="Proteomes" id="UP000032430">
    <property type="component" value="Chromosome I"/>
</dbReference>
<dbReference type="CDD" id="cd02037">
    <property type="entry name" value="Mrp_NBP35"/>
    <property type="match status" value="1"/>
</dbReference>
<keyword evidence="4 6" id="KW-0408">Iron</keyword>
<keyword evidence="6" id="KW-0378">Hydrolase</keyword>
<dbReference type="GO" id="GO:0140663">
    <property type="term" value="F:ATP-dependent FeS chaperone activity"/>
    <property type="evidence" value="ECO:0007669"/>
    <property type="project" value="InterPro"/>
</dbReference>
<protein>
    <recommendedName>
        <fullName evidence="6">Iron-sulfur cluster carrier protein</fullName>
    </recommendedName>
</protein>
<dbReference type="GO" id="GO:0051539">
    <property type="term" value="F:4 iron, 4 sulfur cluster binding"/>
    <property type="evidence" value="ECO:0007669"/>
    <property type="project" value="TreeGrafter"/>
</dbReference>
<evidence type="ECO:0000256" key="3">
    <source>
        <dbReference type="ARBA" id="ARBA00022840"/>
    </source>
</evidence>
<dbReference type="EMBL" id="LN614827">
    <property type="protein sequence ID" value="CEG57347.1"/>
    <property type="molecule type" value="Genomic_DNA"/>
</dbReference>
<organism evidence="7 8">
    <name type="scientific">Legionella fallonii LLAP-10</name>
    <dbReference type="NCBI Taxonomy" id="1212491"/>
    <lineage>
        <taxon>Bacteria</taxon>
        <taxon>Pseudomonadati</taxon>
        <taxon>Pseudomonadota</taxon>
        <taxon>Gammaproteobacteria</taxon>
        <taxon>Legionellales</taxon>
        <taxon>Legionellaceae</taxon>
        <taxon>Legionella</taxon>
    </lineage>
</organism>
<dbReference type="NCBIfam" id="NF008669">
    <property type="entry name" value="PRK11670.1"/>
    <property type="match status" value="1"/>
</dbReference>
<keyword evidence="1 6" id="KW-0479">Metal-binding</keyword>
<evidence type="ECO:0000256" key="6">
    <source>
        <dbReference type="HAMAP-Rule" id="MF_02040"/>
    </source>
</evidence>
<evidence type="ECO:0000256" key="1">
    <source>
        <dbReference type="ARBA" id="ARBA00022723"/>
    </source>
</evidence>
<keyword evidence="3 6" id="KW-0067">ATP-binding</keyword>
<sequence>MSHIPSAALVIPGFLRYHAFFAMNKVNEMIVEQAVTNLLDSLKDPFLGLNGKEMHLQYRVDSTPNTLSINITAGFPIVLIEHTFKDLALAHLKKLFPNIEISLTLNQFIKAHRTQMAGKGLRGVKNTIAVASGKGGVGKSTVTVNLATALARLGARVGILDADIYGPSMPLMLGKTEPVQISGDFYLPIQAHGIQAMSIGYLTSDQTLIWRGPMLAKSLIQMLDITLWDELDYLFIDLPPGTGDIQLTLVQKIPLTAAIVVTTPQNVATLDAQKALTMFAKTGIDVLGVIENMSTHICSACGHQEAIFGSGGATALCESHHSILLGQLPLDGRIRQQCDDGSPTAMQERNELTDAFLKTAMRSAIELASKPINYADKFPPIVVE</sequence>
<dbReference type="GO" id="GO:0016887">
    <property type="term" value="F:ATP hydrolysis activity"/>
    <property type="evidence" value="ECO:0007669"/>
    <property type="project" value="UniProtKB-UniRule"/>
</dbReference>
<evidence type="ECO:0000256" key="4">
    <source>
        <dbReference type="ARBA" id="ARBA00023004"/>
    </source>
</evidence>
<evidence type="ECO:0000313" key="7">
    <source>
        <dbReference type="EMBL" id="CEG57347.1"/>
    </source>
</evidence>
<dbReference type="HOGENOM" id="CLU_024839_0_0_6"/>
<dbReference type="InterPro" id="IPR019591">
    <property type="entry name" value="Mrp/NBP35_ATP-bd"/>
</dbReference>
<keyword evidence="5 6" id="KW-0411">Iron-sulfur</keyword>
<comment type="subunit">
    <text evidence="6">Homodimer.</text>
</comment>
<dbReference type="AlphaFoldDB" id="A0A098G4E9"/>
<gene>
    <name evidence="7" type="primary">mrp</name>
    <name evidence="7" type="ORF">LFA_1956</name>
</gene>